<dbReference type="EMBL" id="BARW01035258">
    <property type="protein sequence ID" value="GAJ18986.1"/>
    <property type="molecule type" value="Genomic_DNA"/>
</dbReference>
<sequence length="32" mass="3474">MSLLGLINPEPGTLNAEPLNLGDHESFYNYPG</sequence>
<protein>
    <submittedName>
        <fullName evidence="2">Uncharacterized protein</fullName>
    </submittedName>
</protein>
<accession>X1VQI3</accession>
<feature type="region of interest" description="Disordered" evidence="1">
    <location>
        <begin position="1"/>
        <end position="21"/>
    </location>
</feature>
<evidence type="ECO:0000313" key="2">
    <source>
        <dbReference type="EMBL" id="GAJ18986.1"/>
    </source>
</evidence>
<feature type="non-terminal residue" evidence="2">
    <location>
        <position position="32"/>
    </location>
</feature>
<name>X1VQI3_9ZZZZ</name>
<gene>
    <name evidence="2" type="ORF">S12H4_55036</name>
</gene>
<proteinExistence type="predicted"/>
<comment type="caution">
    <text evidence="2">The sequence shown here is derived from an EMBL/GenBank/DDBJ whole genome shotgun (WGS) entry which is preliminary data.</text>
</comment>
<dbReference type="AlphaFoldDB" id="X1VQI3"/>
<organism evidence="2">
    <name type="scientific">marine sediment metagenome</name>
    <dbReference type="NCBI Taxonomy" id="412755"/>
    <lineage>
        <taxon>unclassified sequences</taxon>
        <taxon>metagenomes</taxon>
        <taxon>ecological metagenomes</taxon>
    </lineage>
</organism>
<evidence type="ECO:0000256" key="1">
    <source>
        <dbReference type="SAM" id="MobiDB-lite"/>
    </source>
</evidence>
<reference evidence="2" key="1">
    <citation type="journal article" date="2014" name="Front. Microbiol.">
        <title>High frequency of phylogenetically diverse reductive dehalogenase-homologous genes in deep subseafloor sedimentary metagenomes.</title>
        <authorList>
            <person name="Kawai M."/>
            <person name="Futagami T."/>
            <person name="Toyoda A."/>
            <person name="Takaki Y."/>
            <person name="Nishi S."/>
            <person name="Hori S."/>
            <person name="Arai W."/>
            <person name="Tsubouchi T."/>
            <person name="Morono Y."/>
            <person name="Uchiyama I."/>
            <person name="Ito T."/>
            <person name="Fujiyama A."/>
            <person name="Inagaki F."/>
            <person name="Takami H."/>
        </authorList>
    </citation>
    <scope>NUCLEOTIDE SEQUENCE</scope>
    <source>
        <strain evidence="2">Expedition CK06-06</strain>
    </source>
</reference>